<evidence type="ECO:0000256" key="1">
    <source>
        <dbReference type="SAM" id="Phobius"/>
    </source>
</evidence>
<comment type="caution">
    <text evidence="2">The sequence shown here is derived from an EMBL/GenBank/DDBJ whole genome shotgun (WGS) entry which is preliminary data.</text>
</comment>
<organism evidence="2 3">
    <name type="scientific">Trichomalopsis sarcophagae</name>
    <dbReference type="NCBI Taxonomy" id="543379"/>
    <lineage>
        <taxon>Eukaryota</taxon>
        <taxon>Metazoa</taxon>
        <taxon>Ecdysozoa</taxon>
        <taxon>Arthropoda</taxon>
        <taxon>Hexapoda</taxon>
        <taxon>Insecta</taxon>
        <taxon>Pterygota</taxon>
        <taxon>Neoptera</taxon>
        <taxon>Endopterygota</taxon>
        <taxon>Hymenoptera</taxon>
        <taxon>Apocrita</taxon>
        <taxon>Proctotrupomorpha</taxon>
        <taxon>Chalcidoidea</taxon>
        <taxon>Pteromalidae</taxon>
        <taxon>Pteromalinae</taxon>
        <taxon>Trichomalopsis</taxon>
    </lineage>
</organism>
<sequence length="88" mass="10132">MTVPSGGTTPPPSYNEIFNDRRLSPNFTVHVQQPSSMRRVIIVDSDHRQSGQRGRFFLLVWTLVIFFIIGFVAMRMRAQYLADQWSSA</sequence>
<feature type="transmembrane region" description="Helical" evidence="1">
    <location>
        <begin position="56"/>
        <end position="76"/>
    </location>
</feature>
<keyword evidence="1" id="KW-0812">Transmembrane</keyword>
<keyword evidence="1" id="KW-0472">Membrane</keyword>
<reference evidence="2 3" key="1">
    <citation type="journal article" date="2017" name="Curr. Biol.">
        <title>The Evolution of Venom by Co-option of Single-Copy Genes.</title>
        <authorList>
            <person name="Martinson E.O."/>
            <person name="Mrinalini"/>
            <person name="Kelkar Y.D."/>
            <person name="Chang C.H."/>
            <person name="Werren J.H."/>
        </authorList>
    </citation>
    <scope>NUCLEOTIDE SEQUENCE [LARGE SCALE GENOMIC DNA]</scope>
    <source>
        <strain evidence="2 3">Alberta</strain>
        <tissue evidence="2">Whole body</tissue>
    </source>
</reference>
<evidence type="ECO:0000313" key="3">
    <source>
        <dbReference type="Proteomes" id="UP000215335"/>
    </source>
</evidence>
<dbReference type="EMBL" id="NNAY01001366">
    <property type="protein sequence ID" value="OXU24225.1"/>
    <property type="molecule type" value="Genomic_DNA"/>
</dbReference>
<dbReference type="AlphaFoldDB" id="A0A232F0J6"/>
<keyword evidence="3" id="KW-1185">Reference proteome</keyword>
<gene>
    <name evidence="2" type="ORF">TSAR_008918</name>
</gene>
<evidence type="ECO:0000313" key="2">
    <source>
        <dbReference type="EMBL" id="OXU24225.1"/>
    </source>
</evidence>
<proteinExistence type="predicted"/>
<dbReference type="Proteomes" id="UP000215335">
    <property type="component" value="Unassembled WGS sequence"/>
</dbReference>
<accession>A0A232F0J6</accession>
<protein>
    <submittedName>
        <fullName evidence="2">Uncharacterized protein</fullName>
    </submittedName>
</protein>
<keyword evidence="1" id="KW-1133">Transmembrane helix</keyword>
<name>A0A232F0J6_9HYME</name>